<dbReference type="RefSeq" id="WP_068885736.1">
    <property type="nucleotide sequence ID" value="NZ_MBDL01000001.1"/>
</dbReference>
<accession>A0A1C3D183</accession>
<feature type="transmembrane region" description="Helical" evidence="1">
    <location>
        <begin position="278"/>
        <end position="294"/>
    </location>
</feature>
<feature type="transmembrane region" description="Helical" evidence="1">
    <location>
        <begin position="191"/>
        <end position="209"/>
    </location>
</feature>
<proteinExistence type="predicted"/>
<feature type="transmembrane region" description="Helical" evidence="1">
    <location>
        <begin position="29"/>
        <end position="46"/>
    </location>
</feature>
<evidence type="ECO:0000256" key="1">
    <source>
        <dbReference type="SAM" id="Phobius"/>
    </source>
</evidence>
<dbReference type="EMBL" id="MBDL01000001">
    <property type="protein sequence ID" value="ODA14597.1"/>
    <property type="molecule type" value="Genomic_DNA"/>
</dbReference>
<sequence length="333" mass="39747">MIEPVYIYFIYYLIGMLYCFKIKPNINYFLIFCLLLIWSFALRSYGLSNDFVTYISTLDLDWYYYYDTYYLREPLYWLSSKFIYENISNNPVYVYFILDTIFFLFFCMFCKKNKLPEYVFIVFILFFPSIMGFQNVYRQFLATYFILFSIFNNSEYDKKDLISYFYLLIAFLLHNTAILFLPYIFLKKKKYLLTIMSFVFLVVAFYFFGDGGRSSSDTGDVNPLVYMLAISILFLFYLFLNNFKIKYKDNFFLNSFVLSIGLYVFSIIIMAGGQSKRVGMIILLINLFALLFFLEKDLRIKNYNKVIIRLILFCVLSLIAVLVPSSRDMLVGT</sequence>
<keyword evidence="3" id="KW-1185">Reference proteome</keyword>
<keyword evidence="1" id="KW-0472">Membrane</keyword>
<dbReference type="Proteomes" id="UP000186553">
    <property type="component" value="Unassembled WGS sequence"/>
</dbReference>
<dbReference type="AlphaFoldDB" id="A0A1C3D183"/>
<protein>
    <recommendedName>
        <fullName evidence="4">EpsG family protein</fullName>
    </recommendedName>
</protein>
<dbReference type="Pfam" id="PF14897">
    <property type="entry name" value="EpsG"/>
    <property type="match status" value="1"/>
</dbReference>
<reference evidence="2 3" key="1">
    <citation type="submission" date="2016-07" db="EMBL/GenBank/DDBJ databases">
        <title>Acinetobacter sp. ANC 4603.</title>
        <authorList>
            <person name="Radolfova-Krizova L."/>
            <person name="Nemec A."/>
        </authorList>
    </citation>
    <scope>NUCLEOTIDE SEQUENCE [LARGE SCALE GENOMIC DNA]</scope>
    <source>
        <strain evidence="2 3">ANC 4603</strain>
    </source>
</reference>
<feature type="transmembrane region" description="Helical" evidence="1">
    <location>
        <begin position="252"/>
        <end position="272"/>
    </location>
</feature>
<organism evidence="2 3">
    <name type="scientific">Acinetobacter celticus</name>
    <dbReference type="NCBI Taxonomy" id="1891224"/>
    <lineage>
        <taxon>Bacteria</taxon>
        <taxon>Pseudomonadati</taxon>
        <taxon>Pseudomonadota</taxon>
        <taxon>Gammaproteobacteria</taxon>
        <taxon>Moraxellales</taxon>
        <taxon>Moraxellaceae</taxon>
        <taxon>Acinetobacter</taxon>
    </lineage>
</organism>
<evidence type="ECO:0000313" key="3">
    <source>
        <dbReference type="Proteomes" id="UP000186553"/>
    </source>
</evidence>
<keyword evidence="1" id="KW-0812">Transmembrane</keyword>
<dbReference type="InterPro" id="IPR049458">
    <property type="entry name" value="EpsG-like"/>
</dbReference>
<keyword evidence="1" id="KW-1133">Transmembrane helix</keyword>
<dbReference type="OrthoDB" id="6717970at2"/>
<feature type="transmembrane region" description="Helical" evidence="1">
    <location>
        <begin position="6"/>
        <end position="22"/>
    </location>
</feature>
<evidence type="ECO:0008006" key="4">
    <source>
        <dbReference type="Google" id="ProtNLM"/>
    </source>
</evidence>
<name>A0A1C3D183_9GAMM</name>
<dbReference type="STRING" id="1891224.BBP83_02005"/>
<feature type="transmembrane region" description="Helical" evidence="1">
    <location>
        <begin position="118"/>
        <end position="137"/>
    </location>
</feature>
<comment type="caution">
    <text evidence="2">The sequence shown here is derived from an EMBL/GenBank/DDBJ whole genome shotgun (WGS) entry which is preliminary data.</text>
</comment>
<feature type="transmembrane region" description="Helical" evidence="1">
    <location>
        <begin position="92"/>
        <end position="111"/>
    </location>
</feature>
<feature type="transmembrane region" description="Helical" evidence="1">
    <location>
        <begin position="161"/>
        <end position="184"/>
    </location>
</feature>
<feature type="transmembrane region" description="Helical" evidence="1">
    <location>
        <begin position="306"/>
        <end position="323"/>
    </location>
</feature>
<feature type="transmembrane region" description="Helical" evidence="1">
    <location>
        <begin position="221"/>
        <end position="240"/>
    </location>
</feature>
<evidence type="ECO:0000313" key="2">
    <source>
        <dbReference type="EMBL" id="ODA14597.1"/>
    </source>
</evidence>
<gene>
    <name evidence="2" type="ORF">BBP83_02005</name>
</gene>